<name>A0AAD9PD70_RIDPI</name>
<feature type="transmembrane region" description="Helical" evidence="2">
    <location>
        <begin position="321"/>
        <end position="340"/>
    </location>
</feature>
<dbReference type="Gene3D" id="1.20.1250.20">
    <property type="entry name" value="MFS general substrate transporter like domains"/>
    <property type="match status" value="1"/>
</dbReference>
<dbReference type="GO" id="GO:0016020">
    <property type="term" value="C:membrane"/>
    <property type="evidence" value="ECO:0007669"/>
    <property type="project" value="UniProtKB-SubCell"/>
</dbReference>
<dbReference type="Proteomes" id="UP001209878">
    <property type="component" value="Unassembled WGS sequence"/>
</dbReference>
<feature type="transmembrane region" description="Helical" evidence="2">
    <location>
        <begin position="7"/>
        <end position="26"/>
    </location>
</feature>
<dbReference type="EMBL" id="JAODUO010000030">
    <property type="protein sequence ID" value="KAK2192422.1"/>
    <property type="molecule type" value="Genomic_DNA"/>
</dbReference>
<proteinExistence type="predicted"/>
<keyword evidence="2" id="KW-0812">Transmembrane</keyword>
<dbReference type="InterPro" id="IPR020846">
    <property type="entry name" value="MFS_dom"/>
</dbReference>
<dbReference type="SUPFAM" id="SSF103473">
    <property type="entry name" value="MFS general substrate transporter"/>
    <property type="match status" value="1"/>
</dbReference>
<feature type="transmembrane region" description="Helical" evidence="2">
    <location>
        <begin position="125"/>
        <end position="146"/>
    </location>
</feature>
<feature type="transmembrane region" description="Helical" evidence="2">
    <location>
        <begin position="411"/>
        <end position="434"/>
    </location>
</feature>
<gene>
    <name evidence="4" type="ORF">NP493_31g00031</name>
</gene>
<feature type="transmembrane region" description="Helical" evidence="2">
    <location>
        <begin position="94"/>
        <end position="116"/>
    </location>
</feature>
<feature type="transmembrane region" description="Helical" evidence="2">
    <location>
        <begin position="380"/>
        <end position="399"/>
    </location>
</feature>
<dbReference type="PANTHER" id="PTHR11360:SF306">
    <property type="entry name" value="RE01051P"/>
    <property type="match status" value="1"/>
</dbReference>
<sequence length="462" mass="50484">MRSQGSFFAQFIVVGGGLRTVGIFAVEIQDKYDVRSGSICWIFAILSCLLSINAILANVLVNVYDTRRVVICGGVISTVGFILSAFATRFEFLYFSYGFLVGVGGSLAYAPSIVIVSQYFEKKRAFAVGVCFSGSGVGALVLPPLVRLALNHCGLDGTFVIMAGVSFNLCVCGMLFRPVAFYRQRYRRKRTQKLGAECNNGCSRQDRVTVSVINTDVPETTEIALRSSKIIATTKTFRETKKCVFDWKLLRNPLLYLYVVSLSVAASSFSNIFNILPQHTQQLGVSKTDSVWIVSILGFGDLGSRVCIGGFADLNIFRKRHILQFSIFTCGLAYCVAPLLTSYPLLAADCAVMAFAAGSFGTLAPVLLAEVFGDGKLSTTYGFANVCDAVPYLLSPPLVSSLRDATGSWNWSFVLCGMLLILAAMFNLIGPFCCTTARKQLQLADSNVRTRWTRNIHLETKQ</sequence>
<accession>A0AAD9PD70</accession>
<protein>
    <recommendedName>
        <fullName evidence="3">Major facilitator superfamily (MFS) profile domain-containing protein</fullName>
    </recommendedName>
</protein>
<evidence type="ECO:0000313" key="4">
    <source>
        <dbReference type="EMBL" id="KAK2192422.1"/>
    </source>
</evidence>
<evidence type="ECO:0000259" key="3">
    <source>
        <dbReference type="PROSITE" id="PS50850"/>
    </source>
</evidence>
<feature type="transmembrane region" description="Helical" evidence="2">
    <location>
        <begin position="38"/>
        <end position="61"/>
    </location>
</feature>
<organism evidence="4 5">
    <name type="scientific">Ridgeia piscesae</name>
    <name type="common">Tubeworm</name>
    <dbReference type="NCBI Taxonomy" id="27915"/>
    <lineage>
        <taxon>Eukaryota</taxon>
        <taxon>Metazoa</taxon>
        <taxon>Spiralia</taxon>
        <taxon>Lophotrochozoa</taxon>
        <taxon>Annelida</taxon>
        <taxon>Polychaeta</taxon>
        <taxon>Sedentaria</taxon>
        <taxon>Canalipalpata</taxon>
        <taxon>Sabellida</taxon>
        <taxon>Siboglinidae</taxon>
        <taxon>Ridgeia</taxon>
    </lineage>
</organism>
<dbReference type="InterPro" id="IPR036259">
    <property type="entry name" value="MFS_trans_sf"/>
</dbReference>
<keyword evidence="2" id="KW-0472">Membrane</keyword>
<feature type="transmembrane region" description="Helical" evidence="2">
    <location>
        <begin position="255"/>
        <end position="276"/>
    </location>
</feature>
<dbReference type="InterPro" id="IPR011701">
    <property type="entry name" value="MFS"/>
</dbReference>
<dbReference type="AlphaFoldDB" id="A0AAD9PD70"/>
<feature type="transmembrane region" description="Helical" evidence="2">
    <location>
        <begin position="68"/>
        <end position="88"/>
    </location>
</feature>
<dbReference type="PANTHER" id="PTHR11360">
    <property type="entry name" value="MONOCARBOXYLATE TRANSPORTER"/>
    <property type="match status" value="1"/>
</dbReference>
<dbReference type="PROSITE" id="PS50850">
    <property type="entry name" value="MFS"/>
    <property type="match status" value="1"/>
</dbReference>
<feature type="transmembrane region" description="Helical" evidence="2">
    <location>
        <begin position="158"/>
        <end position="180"/>
    </location>
</feature>
<dbReference type="InterPro" id="IPR050327">
    <property type="entry name" value="Proton-linked_MCT"/>
</dbReference>
<dbReference type="CDD" id="cd17352">
    <property type="entry name" value="MFS_MCT_SLC16"/>
    <property type="match status" value="1"/>
</dbReference>
<keyword evidence="2" id="KW-1133">Transmembrane helix</keyword>
<keyword evidence="5" id="KW-1185">Reference proteome</keyword>
<feature type="transmembrane region" description="Helical" evidence="2">
    <location>
        <begin position="346"/>
        <end position="368"/>
    </location>
</feature>
<dbReference type="GO" id="GO:0008028">
    <property type="term" value="F:monocarboxylic acid transmembrane transporter activity"/>
    <property type="evidence" value="ECO:0007669"/>
    <property type="project" value="TreeGrafter"/>
</dbReference>
<dbReference type="Pfam" id="PF07690">
    <property type="entry name" value="MFS_1"/>
    <property type="match status" value="1"/>
</dbReference>
<feature type="domain" description="Major facilitator superfamily (MFS) profile" evidence="3">
    <location>
        <begin position="1"/>
        <end position="435"/>
    </location>
</feature>
<evidence type="ECO:0000313" key="5">
    <source>
        <dbReference type="Proteomes" id="UP001209878"/>
    </source>
</evidence>
<comment type="caution">
    <text evidence="4">The sequence shown here is derived from an EMBL/GenBank/DDBJ whole genome shotgun (WGS) entry which is preliminary data.</text>
</comment>
<feature type="transmembrane region" description="Helical" evidence="2">
    <location>
        <begin position="291"/>
        <end position="314"/>
    </location>
</feature>
<evidence type="ECO:0000256" key="2">
    <source>
        <dbReference type="SAM" id="Phobius"/>
    </source>
</evidence>
<comment type="subcellular location">
    <subcellularLocation>
        <location evidence="1">Membrane</location>
        <topology evidence="1">Multi-pass membrane protein</topology>
    </subcellularLocation>
</comment>
<reference evidence="4" key="1">
    <citation type="journal article" date="2023" name="Mol. Biol. Evol.">
        <title>Third-Generation Sequencing Reveals the Adaptive Role of the Epigenome in Three Deep-Sea Polychaetes.</title>
        <authorList>
            <person name="Perez M."/>
            <person name="Aroh O."/>
            <person name="Sun Y."/>
            <person name="Lan Y."/>
            <person name="Juniper S.K."/>
            <person name="Young C.R."/>
            <person name="Angers B."/>
            <person name="Qian P.Y."/>
        </authorList>
    </citation>
    <scope>NUCLEOTIDE SEQUENCE</scope>
    <source>
        <strain evidence="4">R07B-5</strain>
    </source>
</reference>
<evidence type="ECO:0000256" key="1">
    <source>
        <dbReference type="ARBA" id="ARBA00004141"/>
    </source>
</evidence>